<dbReference type="EMBL" id="NPEX01000036">
    <property type="protein sequence ID" value="RAI44718.1"/>
    <property type="molecule type" value="Genomic_DNA"/>
</dbReference>
<reference evidence="3 4" key="1">
    <citation type="submission" date="2017-07" db="EMBL/GenBank/DDBJ databases">
        <title>Draft Genome Sequences of Select Purple Nonsulfur Bacteria.</title>
        <authorList>
            <person name="Lasarre B."/>
            <person name="Mckinlay J.B."/>
        </authorList>
    </citation>
    <scope>NUCLEOTIDE SEQUENCE [LARGE SCALE GENOMIC DNA]</scope>
    <source>
        <strain evidence="3 4">DSM 5909</strain>
    </source>
</reference>
<gene>
    <name evidence="3" type="ORF">CH341_07835</name>
</gene>
<evidence type="ECO:0000313" key="4">
    <source>
        <dbReference type="Proteomes" id="UP000249130"/>
    </source>
</evidence>
<dbReference type="InterPro" id="IPR036735">
    <property type="entry name" value="NGN_dom_sf"/>
</dbReference>
<sequence>MTTMLAINDEDHRAVVGRAPMRSSPPCDEGQWSTDGGAFRAWVVALVEPQSEERARAWLWHQGRVPTWLPMMRQWRTHRGGGARQRITVDVPILRGYLFVPATYFEHALVLRSPGIHSFMMLGRRLVMISDPEMDRLRSAVAEINEHRAMGGRAGRPYKIGEAVRFIVDVWAGVVATVEGVDAHGRVVVDAGGLMGRIVVADDQIEPNA</sequence>
<keyword evidence="1" id="KW-0804">Transcription</keyword>
<dbReference type="SUPFAM" id="SSF82679">
    <property type="entry name" value="N-utilization substance G protein NusG, N-terminal domain"/>
    <property type="match status" value="1"/>
</dbReference>
<feature type="domain" description="NusG-like N-terminal" evidence="2">
    <location>
        <begin position="41"/>
        <end position="138"/>
    </location>
</feature>
<dbReference type="Pfam" id="PF02357">
    <property type="entry name" value="NusG"/>
    <property type="match status" value="1"/>
</dbReference>
<dbReference type="Proteomes" id="UP000249130">
    <property type="component" value="Unassembled WGS sequence"/>
</dbReference>
<organism evidence="3 4">
    <name type="scientific">Rhodoplanes roseus</name>
    <dbReference type="NCBI Taxonomy" id="29409"/>
    <lineage>
        <taxon>Bacteria</taxon>
        <taxon>Pseudomonadati</taxon>
        <taxon>Pseudomonadota</taxon>
        <taxon>Alphaproteobacteria</taxon>
        <taxon>Hyphomicrobiales</taxon>
        <taxon>Nitrobacteraceae</taxon>
        <taxon>Rhodoplanes</taxon>
    </lineage>
</organism>
<dbReference type="InterPro" id="IPR006645">
    <property type="entry name" value="NGN-like_dom"/>
</dbReference>
<dbReference type="GO" id="GO:0006354">
    <property type="term" value="P:DNA-templated transcription elongation"/>
    <property type="evidence" value="ECO:0007669"/>
    <property type="project" value="InterPro"/>
</dbReference>
<dbReference type="Gene3D" id="3.30.70.940">
    <property type="entry name" value="NusG, N-terminal domain"/>
    <property type="match status" value="1"/>
</dbReference>
<evidence type="ECO:0000313" key="3">
    <source>
        <dbReference type="EMBL" id="RAI44718.1"/>
    </source>
</evidence>
<evidence type="ECO:0000256" key="1">
    <source>
        <dbReference type="ARBA" id="ARBA00023163"/>
    </source>
</evidence>
<protein>
    <recommendedName>
        <fullName evidence="2">NusG-like N-terminal domain-containing protein</fullName>
    </recommendedName>
</protein>
<dbReference type="AlphaFoldDB" id="A0A327LAG5"/>
<proteinExistence type="predicted"/>
<comment type="caution">
    <text evidence="3">The sequence shown here is derived from an EMBL/GenBank/DDBJ whole genome shotgun (WGS) entry which is preliminary data.</text>
</comment>
<keyword evidence="4" id="KW-1185">Reference proteome</keyword>
<accession>A0A327LAG5</accession>
<evidence type="ECO:0000259" key="2">
    <source>
        <dbReference type="Pfam" id="PF02357"/>
    </source>
</evidence>
<name>A0A327LAG5_9BRAD</name>